<dbReference type="KEGG" id="ehx:EMIHUDRAFT_252339"/>
<dbReference type="GeneID" id="17280142"/>
<dbReference type="RefSeq" id="XP_005787300.1">
    <property type="nucleotide sequence ID" value="XM_005787243.1"/>
</dbReference>
<dbReference type="Proteomes" id="UP000013827">
    <property type="component" value="Unassembled WGS sequence"/>
</dbReference>
<dbReference type="KEGG" id="ehx:EMIHUDRAFT_228163"/>
<dbReference type="EnsemblProtists" id="EOD34871">
    <property type="protein sequence ID" value="EOD34871"/>
    <property type="gene ID" value="EMIHUDRAFT_228163"/>
</dbReference>
<organism evidence="1 2">
    <name type="scientific">Emiliania huxleyi (strain CCMP1516)</name>
    <dbReference type="NCBI Taxonomy" id="280463"/>
    <lineage>
        <taxon>Eukaryota</taxon>
        <taxon>Haptista</taxon>
        <taxon>Haptophyta</taxon>
        <taxon>Prymnesiophyceae</taxon>
        <taxon>Isochrysidales</taxon>
        <taxon>Noelaerhabdaceae</taxon>
        <taxon>Emiliania</taxon>
    </lineage>
</organism>
<dbReference type="AlphaFoldDB" id="A0A0D3KGI6"/>
<dbReference type="PaxDb" id="2903-EOD34871"/>
<evidence type="ECO:0000313" key="2">
    <source>
        <dbReference type="Proteomes" id="UP000013827"/>
    </source>
</evidence>
<sequence>MLLASSWLNPQATDQYSSTFEVVPLRIGRLEQPRYGAEHLLICATPEPGGSLLPLSLDWDDGQRLEQELERGSAVGAGGGGGFFGTAALRASLVLRKGSFFSAARCAAADPLAGEDLSAVMLRSLAEAGLEPKQVALARPGGAGAVRYRDMKANTPAAPSGVALLPPEARLYCREGSGRTRILPLDGAGEAVALARRAGMPVEVSSALWEAHAVAEVALPELRAETPL</sequence>
<evidence type="ECO:0000313" key="1">
    <source>
        <dbReference type="EnsemblProtists" id="EOD34871"/>
    </source>
</evidence>
<dbReference type="RefSeq" id="XP_005788890.1">
    <property type="nucleotide sequence ID" value="XM_005788833.1"/>
</dbReference>
<name>A0A0D3KGI6_EMIH1</name>
<reference evidence="2" key="1">
    <citation type="journal article" date="2013" name="Nature">
        <title>Pan genome of the phytoplankton Emiliania underpins its global distribution.</title>
        <authorList>
            <person name="Read B.A."/>
            <person name="Kegel J."/>
            <person name="Klute M.J."/>
            <person name="Kuo A."/>
            <person name="Lefebvre S.C."/>
            <person name="Maumus F."/>
            <person name="Mayer C."/>
            <person name="Miller J."/>
            <person name="Monier A."/>
            <person name="Salamov A."/>
            <person name="Young J."/>
            <person name="Aguilar M."/>
            <person name="Claverie J.M."/>
            <person name="Frickenhaus S."/>
            <person name="Gonzalez K."/>
            <person name="Herman E.K."/>
            <person name="Lin Y.C."/>
            <person name="Napier J."/>
            <person name="Ogata H."/>
            <person name="Sarno A.F."/>
            <person name="Shmutz J."/>
            <person name="Schroeder D."/>
            <person name="de Vargas C."/>
            <person name="Verret F."/>
            <person name="von Dassow P."/>
            <person name="Valentin K."/>
            <person name="Van de Peer Y."/>
            <person name="Wheeler G."/>
            <person name="Dacks J.B."/>
            <person name="Delwiche C.F."/>
            <person name="Dyhrman S.T."/>
            <person name="Glockner G."/>
            <person name="John U."/>
            <person name="Richards T."/>
            <person name="Worden A.Z."/>
            <person name="Zhang X."/>
            <person name="Grigoriev I.V."/>
            <person name="Allen A.E."/>
            <person name="Bidle K."/>
            <person name="Borodovsky M."/>
            <person name="Bowler C."/>
            <person name="Brownlee C."/>
            <person name="Cock J.M."/>
            <person name="Elias M."/>
            <person name="Gladyshev V.N."/>
            <person name="Groth M."/>
            <person name="Guda C."/>
            <person name="Hadaegh A."/>
            <person name="Iglesias-Rodriguez M.D."/>
            <person name="Jenkins J."/>
            <person name="Jones B.M."/>
            <person name="Lawson T."/>
            <person name="Leese F."/>
            <person name="Lindquist E."/>
            <person name="Lobanov A."/>
            <person name="Lomsadze A."/>
            <person name="Malik S.B."/>
            <person name="Marsh M.E."/>
            <person name="Mackinder L."/>
            <person name="Mock T."/>
            <person name="Mueller-Roeber B."/>
            <person name="Pagarete A."/>
            <person name="Parker M."/>
            <person name="Probert I."/>
            <person name="Quesneville H."/>
            <person name="Raines C."/>
            <person name="Rensing S.A."/>
            <person name="Riano-Pachon D.M."/>
            <person name="Richier S."/>
            <person name="Rokitta S."/>
            <person name="Shiraiwa Y."/>
            <person name="Soanes D.M."/>
            <person name="van der Giezen M."/>
            <person name="Wahlund T.M."/>
            <person name="Williams B."/>
            <person name="Wilson W."/>
            <person name="Wolfe G."/>
            <person name="Wurch L.L."/>
        </authorList>
    </citation>
    <scope>NUCLEOTIDE SEQUENCE</scope>
</reference>
<dbReference type="EnsemblProtists" id="EOD36461">
    <property type="protein sequence ID" value="EOD36461"/>
    <property type="gene ID" value="EMIHUDRAFT_252339"/>
</dbReference>
<keyword evidence="2" id="KW-1185">Reference proteome</keyword>
<dbReference type="HOGENOM" id="CLU_1216705_0_0_1"/>
<dbReference type="GeneID" id="17281732"/>
<protein>
    <submittedName>
        <fullName evidence="1">Uncharacterized protein</fullName>
    </submittedName>
</protein>
<proteinExistence type="predicted"/>
<accession>A0A0D3KGI6</accession>
<reference evidence="1" key="2">
    <citation type="submission" date="2024-10" db="UniProtKB">
        <authorList>
            <consortium name="EnsemblProtists"/>
        </authorList>
    </citation>
    <scope>IDENTIFICATION</scope>
</reference>